<organism evidence="2 3">
    <name type="scientific">Stentor coeruleus</name>
    <dbReference type="NCBI Taxonomy" id="5963"/>
    <lineage>
        <taxon>Eukaryota</taxon>
        <taxon>Sar</taxon>
        <taxon>Alveolata</taxon>
        <taxon>Ciliophora</taxon>
        <taxon>Postciliodesmatophora</taxon>
        <taxon>Heterotrichea</taxon>
        <taxon>Heterotrichida</taxon>
        <taxon>Stentoridae</taxon>
        <taxon>Stentor</taxon>
    </lineage>
</organism>
<dbReference type="SUPFAM" id="SSF49879">
    <property type="entry name" value="SMAD/FHA domain"/>
    <property type="match status" value="1"/>
</dbReference>
<dbReference type="OrthoDB" id="326408at2759"/>
<sequence length="500" mass="58437">MESRLLDLKARLKEEYKRIRFSDEINKRIRSLCSQIIRIQDSNTHHQWLARLVEAYERLINGFNTLTIGQLTEQIKRTEDETISQILTNLKIPSNYFMDFLNAAREESFSQSLDFIIPKFLTLYVDSAITSSSSGNSQITFIDFIPKVTKVFANFNLSINNFTRAIAKKCLCGARNQESLCTIDLSNFKESLETFFSMFFGSIQNYRFYVKVNRIYSECLEKIRTERMNQRVNIIPTSVRKEYQGEQKFRLSETYRIDPMGMFEQGSFRDDGMVLFGKHPDNDFVFPEDESFVDQVSLIIYNANNNLYLVDCSKRSYCAIKIDPQRNTTFKEGSLINLAKTVLFRIDKIEYEQMTHHYNASEQTYEYTTEDMRMHSSILFSCLEGPYKDNNFKITTKVKNSDQPKDNFMFGCGGGGEAPDIFIPRETGISRKHCEFRYDSENNWFLWDERSANGTFLLMKTFDEYNRKVHSRAIQLFGNNTSNDFAVILVNRYTFVVSKA</sequence>
<dbReference type="EMBL" id="MPUH01000327">
    <property type="protein sequence ID" value="OMJ82790.1"/>
    <property type="molecule type" value="Genomic_DNA"/>
</dbReference>
<evidence type="ECO:0000313" key="2">
    <source>
        <dbReference type="EMBL" id="OMJ82790.1"/>
    </source>
</evidence>
<accession>A0A1R2C1C5</accession>
<dbReference type="InterPro" id="IPR000253">
    <property type="entry name" value="FHA_dom"/>
</dbReference>
<dbReference type="AlphaFoldDB" id="A0A1R2C1C5"/>
<dbReference type="CDD" id="cd00060">
    <property type="entry name" value="FHA"/>
    <property type="match status" value="1"/>
</dbReference>
<keyword evidence="3" id="KW-1185">Reference proteome</keyword>
<dbReference type="PROSITE" id="PS50006">
    <property type="entry name" value="FHA_DOMAIN"/>
    <property type="match status" value="1"/>
</dbReference>
<dbReference type="Gene3D" id="2.60.200.20">
    <property type="match status" value="1"/>
</dbReference>
<gene>
    <name evidence="2" type="ORF">SteCoe_16440</name>
</gene>
<protein>
    <recommendedName>
        <fullName evidence="1">FHA domain-containing protein</fullName>
    </recommendedName>
</protein>
<dbReference type="InterPro" id="IPR008984">
    <property type="entry name" value="SMAD_FHA_dom_sf"/>
</dbReference>
<dbReference type="Proteomes" id="UP000187209">
    <property type="component" value="Unassembled WGS sequence"/>
</dbReference>
<evidence type="ECO:0000259" key="1">
    <source>
        <dbReference type="PROSITE" id="PS50006"/>
    </source>
</evidence>
<name>A0A1R2C1C5_9CILI</name>
<dbReference type="Pfam" id="PF00498">
    <property type="entry name" value="FHA"/>
    <property type="match status" value="1"/>
</dbReference>
<evidence type="ECO:0000313" key="3">
    <source>
        <dbReference type="Proteomes" id="UP000187209"/>
    </source>
</evidence>
<reference evidence="2 3" key="1">
    <citation type="submission" date="2016-11" db="EMBL/GenBank/DDBJ databases">
        <title>The macronuclear genome of Stentor coeruleus: a giant cell with tiny introns.</title>
        <authorList>
            <person name="Slabodnick M."/>
            <person name="Ruby J.G."/>
            <person name="Reiff S.B."/>
            <person name="Swart E.C."/>
            <person name="Gosai S."/>
            <person name="Prabakaran S."/>
            <person name="Witkowska E."/>
            <person name="Larue G.E."/>
            <person name="Fisher S."/>
            <person name="Freeman R.M."/>
            <person name="Gunawardena J."/>
            <person name="Chu W."/>
            <person name="Stover N.A."/>
            <person name="Gregory B.D."/>
            <person name="Nowacki M."/>
            <person name="Derisi J."/>
            <person name="Roy S.W."/>
            <person name="Marshall W.F."/>
            <person name="Sood P."/>
        </authorList>
    </citation>
    <scope>NUCLEOTIDE SEQUENCE [LARGE SCALE GENOMIC DNA]</scope>
    <source>
        <strain evidence="2">WM001</strain>
    </source>
</reference>
<proteinExistence type="predicted"/>
<feature type="domain" description="FHA" evidence="1">
    <location>
        <begin position="410"/>
        <end position="457"/>
    </location>
</feature>
<comment type="caution">
    <text evidence="2">The sequence shown here is derived from an EMBL/GenBank/DDBJ whole genome shotgun (WGS) entry which is preliminary data.</text>
</comment>